<evidence type="ECO:0000313" key="3">
    <source>
        <dbReference type="EMBL" id="TCS88908.1"/>
    </source>
</evidence>
<gene>
    <name evidence="3" type="ORF">EDD80_10298</name>
</gene>
<dbReference type="GO" id="GO:0015562">
    <property type="term" value="F:efflux transmembrane transporter activity"/>
    <property type="evidence" value="ECO:0007669"/>
    <property type="project" value="InterPro"/>
</dbReference>
<accession>A0A4R3KUU5</accession>
<dbReference type="Gene3D" id="2.20.200.10">
    <property type="entry name" value="Outer membrane efflux proteins (OEP)"/>
    <property type="match status" value="1"/>
</dbReference>
<evidence type="ECO:0000313" key="4">
    <source>
        <dbReference type="Proteomes" id="UP000295807"/>
    </source>
</evidence>
<keyword evidence="2" id="KW-1134">Transmembrane beta strand</keyword>
<dbReference type="PROSITE" id="PS51257">
    <property type="entry name" value="PROKAR_LIPOPROTEIN"/>
    <property type="match status" value="1"/>
</dbReference>
<comment type="similarity">
    <text evidence="1 2">Belongs to the outer membrane factor (OMF) (TC 1.B.17) family.</text>
</comment>
<name>A0A4R3KUU5_9SPHI</name>
<dbReference type="RefSeq" id="WP_132128020.1">
    <property type="nucleotide sequence ID" value="NZ_CP042432.1"/>
</dbReference>
<sequence>MKRNTIYKLTLAPVLLIGLQSCFVAREYERPERAVNEELYRTDQLARDSATIADISWEELFTDEQLASHIREGLENNMDIRIALQRIVAAEAYYKQGKTGNLPLIGATAQMTHQQLAGNSQFGAIFDGALNQYDLSANLSWEADIWGKIRSNKRALEASYLQSVAAHQAVKTELIANIASLYYQLLAFDEQKRIAAQTILNRERSLETTRALKDAGTVTEVAVKQTEAQLYTAQALAVELDKNIKVLENTLSILLGKAPGDIGRTNLAAQELDPEMETGYPVQLLRNRPDVIAAEYGLINAFELTNVARAGFYPSLTISATGGLQSLQLDELLSANSLFANIVGGLTQPILNGRRVRTQYEVAQSQQEIAYLDFRKAVLTASKEVSDALYDFQAAEETIEIKTREFEAYDTASRYSEELLNNGFANYLEVLTARENALNSQLGLINAEYSRLSSVVELYRALGGGWK</sequence>
<keyword evidence="2" id="KW-0812">Transmembrane</keyword>
<dbReference type="Gene3D" id="1.20.1600.10">
    <property type="entry name" value="Outer membrane efflux proteins (OEP)"/>
    <property type="match status" value="1"/>
</dbReference>
<organism evidence="3 4">
    <name type="scientific">Anseongella ginsenosidimutans</name>
    <dbReference type="NCBI Taxonomy" id="496056"/>
    <lineage>
        <taxon>Bacteria</taxon>
        <taxon>Pseudomonadati</taxon>
        <taxon>Bacteroidota</taxon>
        <taxon>Sphingobacteriia</taxon>
        <taxon>Sphingobacteriales</taxon>
        <taxon>Sphingobacteriaceae</taxon>
        <taxon>Anseongella</taxon>
    </lineage>
</organism>
<dbReference type="PANTHER" id="PTHR30203">
    <property type="entry name" value="OUTER MEMBRANE CATION EFFLUX PROTEIN"/>
    <property type="match status" value="1"/>
</dbReference>
<comment type="caution">
    <text evidence="3">The sequence shown here is derived from an EMBL/GenBank/DDBJ whole genome shotgun (WGS) entry which is preliminary data.</text>
</comment>
<comment type="subcellular location">
    <subcellularLocation>
        <location evidence="2">Cell membrane</location>
        <topology evidence="2">Lipid-anchor</topology>
    </subcellularLocation>
</comment>
<proteinExistence type="inferred from homology"/>
<dbReference type="AlphaFoldDB" id="A0A4R3KUU5"/>
<dbReference type="OrthoDB" id="9770517at2"/>
<keyword evidence="2" id="KW-0472">Membrane</keyword>
<evidence type="ECO:0000256" key="2">
    <source>
        <dbReference type="RuleBase" id="RU362097"/>
    </source>
</evidence>
<dbReference type="GO" id="GO:0005886">
    <property type="term" value="C:plasma membrane"/>
    <property type="evidence" value="ECO:0007669"/>
    <property type="project" value="UniProtKB-SubCell"/>
</dbReference>
<keyword evidence="4" id="KW-1185">Reference proteome</keyword>
<dbReference type="NCBIfam" id="TIGR01845">
    <property type="entry name" value="outer_NodT"/>
    <property type="match status" value="1"/>
</dbReference>
<keyword evidence="2" id="KW-0564">Palmitate</keyword>
<dbReference type="InterPro" id="IPR003423">
    <property type="entry name" value="OMP_efflux"/>
</dbReference>
<dbReference type="PANTHER" id="PTHR30203:SF33">
    <property type="entry name" value="BLR4455 PROTEIN"/>
    <property type="match status" value="1"/>
</dbReference>
<dbReference type="InterPro" id="IPR010131">
    <property type="entry name" value="MdtP/NodT-like"/>
</dbReference>
<protein>
    <submittedName>
        <fullName evidence="3">NodT family efflux transporter outer membrane factor (OMF) lipoprotein</fullName>
    </submittedName>
</protein>
<dbReference type="EMBL" id="SMAD01000002">
    <property type="protein sequence ID" value="TCS88908.1"/>
    <property type="molecule type" value="Genomic_DNA"/>
</dbReference>
<keyword evidence="2 3" id="KW-0449">Lipoprotein</keyword>
<reference evidence="3 4" key="1">
    <citation type="submission" date="2019-03" db="EMBL/GenBank/DDBJ databases">
        <title>Genomic Encyclopedia of Type Strains, Phase IV (KMG-IV): sequencing the most valuable type-strain genomes for metagenomic binning, comparative biology and taxonomic classification.</title>
        <authorList>
            <person name="Goeker M."/>
        </authorList>
    </citation>
    <scope>NUCLEOTIDE SEQUENCE [LARGE SCALE GENOMIC DNA]</scope>
    <source>
        <strain evidence="3 4">DSM 21100</strain>
    </source>
</reference>
<dbReference type="SUPFAM" id="SSF56954">
    <property type="entry name" value="Outer membrane efflux proteins (OEP)"/>
    <property type="match status" value="1"/>
</dbReference>
<dbReference type="Pfam" id="PF02321">
    <property type="entry name" value="OEP"/>
    <property type="match status" value="2"/>
</dbReference>
<evidence type="ECO:0000256" key="1">
    <source>
        <dbReference type="ARBA" id="ARBA00007613"/>
    </source>
</evidence>
<dbReference type="Proteomes" id="UP000295807">
    <property type="component" value="Unassembled WGS sequence"/>
</dbReference>